<dbReference type="Gene3D" id="2.40.10.220">
    <property type="entry name" value="predicted glycosyltransferase like domains"/>
    <property type="match status" value="1"/>
</dbReference>
<dbReference type="EMBL" id="OMOD01000168">
    <property type="protein sequence ID" value="SPF47094.1"/>
    <property type="molecule type" value="Genomic_DNA"/>
</dbReference>
<protein>
    <submittedName>
        <fullName evidence="2">Putative Type IV pilus assembly PilZ</fullName>
    </submittedName>
</protein>
<evidence type="ECO:0000259" key="1">
    <source>
        <dbReference type="Pfam" id="PF07238"/>
    </source>
</evidence>
<name>A0A2U3L5A7_9BACT</name>
<feature type="domain" description="PilZ" evidence="1">
    <location>
        <begin position="17"/>
        <end position="115"/>
    </location>
</feature>
<dbReference type="GO" id="GO:0035438">
    <property type="term" value="F:cyclic-di-GMP binding"/>
    <property type="evidence" value="ECO:0007669"/>
    <property type="project" value="InterPro"/>
</dbReference>
<proteinExistence type="predicted"/>
<organism evidence="2 3">
    <name type="scientific">Candidatus Sulfotelmatobacter kueseliae</name>
    <dbReference type="NCBI Taxonomy" id="2042962"/>
    <lineage>
        <taxon>Bacteria</taxon>
        <taxon>Pseudomonadati</taxon>
        <taxon>Acidobacteriota</taxon>
        <taxon>Terriglobia</taxon>
        <taxon>Terriglobales</taxon>
        <taxon>Candidatus Korobacteraceae</taxon>
        <taxon>Candidatus Sulfotelmatobacter</taxon>
    </lineage>
</organism>
<dbReference type="AlphaFoldDB" id="A0A2U3L5A7"/>
<gene>
    <name evidence="2" type="ORF">SBA1_710014</name>
</gene>
<dbReference type="SUPFAM" id="SSF141371">
    <property type="entry name" value="PilZ domain-like"/>
    <property type="match status" value="1"/>
</dbReference>
<sequence length="124" mass="14175">MSSMPGKAIKHEPNRLRRRHARYRCEFPVVLNLLAGKEQQRLNAHCRDVSKAGIGVLLAAELALGEVATLIFSLPGVSQPWDVRAVLRHRRGYHYGFEFLSLTDRQSKMLNSYLENLERSDSEE</sequence>
<evidence type="ECO:0000313" key="2">
    <source>
        <dbReference type="EMBL" id="SPF47094.1"/>
    </source>
</evidence>
<dbReference type="OrthoDB" id="276604at2"/>
<reference evidence="3" key="1">
    <citation type="submission" date="2018-02" db="EMBL/GenBank/DDBJ databases">
        <authorList>
            <person name="Hausmann B."/>
        </authorList>
    </citation>
    <scope>NUCLEOTIDE SEQUENCE [LARGE SCALE GENOMIC DNA]</scope>
    <source>
        <strain evidence="3">Peat soil MAG SbA1</strain>
    </source>
</reference>
<dbReference type="InterPro" id="IPR009875">
    <property type="entry name" value="PilZ_domain"/>
</dbReference>
<evidence type="ECO:0000313" key="3">
    <source>
        <dbReference type="Proteomes" id="UP000238701"/>
    </source>
</evidence>
<dbReference type="Proteomes" id="UP000238701">
    <property type="component" value="Unassembled WGS sequence"/>
</dbReference>
<accession>A0A2U3L5A7</accession>
<dbReference type="Pfam" id="PF07238">
    <property type="entry name" value="PilZ"/>
    <property type="match status" value="1"/>
</dbReference>